<dbReference type="PANTHER" id="PTHR46438:SF2">
    <property type="entry name" value="ALPHA_BETA-HYDROLASES SUPERFAMILY PROTEIN"/>
    <property type="match status" value="1"/>
</dbReference>
<evidence type="ECO:0000259" key="1">
    <source>
        <dbReference type="Pfam" id="PF00561"/>
    </source>
</evidence>
<dbReference type="Proteomes" id="UP000599391">
    <property type="component" value="Unassembled WGS sequence"/>
</dbReference>
<dbReference type="SUPFAM" id="SSF53474">
    <property type="entry name" value="alpha/beta-Hydrolases"/>
    <property type="match status" value="1"/>
</dbReference>
<evidence type="ECO:0000313" key="3">
    <source>
        <dbReference type="Proteomes" id="UP000599391"/>
    </source>
</evidence>
<evidence type="ECO:0000313" key="2">
    <source>
        <dbReference type="EMBL" id="MBH8554414.1"/>
    </source>
</evidence>
<feature type="domain" description="AB hydrolase-1" evidence="1">
    <location>
        <begin position="37"/>
        <end position="294"/>
    </location>
</feature>
<keyword evidence="2" id="KW-0378">Hydrolase</keyword>
<dbReference type="GO" id="GO:0016787">
    <property type="term" value="F:hydrolase activity"/>
    <property type="evidence" value="ECO:0007669"/>
    <property type="project" value="UniProtKB-KW"/>
</dbReference>
<organism evidence="2 3">
    <name type="scientific">Atlanticothrix silvestris CENA357</name>
    <dbReference type="NCBI Taxonomy" id="1725252"/>
    <lineage>
        <taxon>Bacteria</taxon>
        <taxon>Bacillati</taxon>
        <taxon>Cyanobacteriota</taxon>
        <taxon>Cyanophyceae</taxon>
        <taxon>Nostocales</taxon>
        <taxon>Nodulariaceae</taxon>
        <taxon>Atlanticothrix</taxon>
        <taxon>Atlanticothrix silvestris</taxon>
    </lineage>
</organism>
<name>A0A8J7HG11_9CYAN</name>
<keyword evidence="3" id="KW-1185">Reference proteome</keyword>
<dbReference type="PRINTS" id="PR00111">
    <property type="entry name" value="ABHYDROLASE"/>
</dbReference>
<dbReference type="AlphaFoldDB" id="A0A8J7HG11"/>
<dbReference type="RefSeq" id="WP_214440656.1">
    <property type="nucleotide sequence ID" value="NZ_JAECZB010000072.1"/>
</dbReference>
<sequence length="317" mass="35709">MQATKVSSTTPIPGQYWQWRGHKIYYVRAGEKQPQRPPLLLVHGFGASTDHWRKNIIGLCPDFEVFAIDLLGFGRSAKPKLQYGGDLWRDQLNDFISEVIGQKAVLAGNSLGGYACLCVAAQRPDSAAGLVLLNSAGPFNQIQSTSEPEALQTQIQPPKQSSSLQKLLGDSVKWMFQQPLAQFLLFQYVRQRWVIRQTLEKVYLDKSAITDQLIEEISRPAYDTGALDVFVSVFSTPQGEKVDVLLKQLTCSLLLLWGEADPWMNARERSQKFRQYYPELTEHFLKAGHCPHDEVPNQVNPLLRDWALSIPHSGTSN</sequence>
<gene>
    <name evidence="2" type="ORF">I8751_18990</name>
</gene>
<proteinExistence type="predicted"/>
<reference evidence="2 3" key="1">
    <citation type="journal article" date="2021" name="Int. J. Syst. Evol. Microbiol.">
        <title>Amazonocrinis nigriterrae gen. nov., sp. nov., Atlanticothrix silvestris gen. nov., sp. nov. and Dendronalium phyllosphericum gen. nov., sp. nov., nostocacean cyanobacteria from Brazilian environments.</title>
        <authorList>
            <person name="Alvarenga D.O."/>
            <person name="Andreote A.P.D."/>
            <person name="Branco L.H.Z."/>
            <person name="Delbaje E."/>
            <person name="Cruz R.B."/>
            <person name="Varani A.M."/>
            <person name="Fiore M.F."/>
        </authorList>
    </citation>
    <scope>NUCLEOTIDE SEQUENCE [LARGE SCALE GENOMIC DNA]</scope>
    <source>
        <strain evidence="2 3">CENA357</strain>
    </source>
</reference>
<dbReference type="InterPro" id="IPR029058">
    <property type="entry name" value="AB_hydrolase_fold"/>
</dbReference>
<dbReference type="Pfam" id="PF00561">
    <property type="entry name" value="Abhydrolase_1"/>
    <property type="match status" value="1"/>
</dbReference>
<dbReference type="Gene3D" id="3.40.50.1820">
    <property type="entry name" value="alpha/beta hydrolase"/>
    <property type="match status" value="1"/>
</dbReference>
<dbReference type="InterPro" id="IPR000073">
    <property type="entry name" value="AB_hydrolase_1"/>
</dbReference>
<comment type="caution">
    <text evidence="2">The sequence shown here is derived from an EMBL/GenBank/DDBJ whole genome shotgun (WGS) entry which is preliminary data.</text>
</comment>
<protein>
    <submittedName>
        <fullName evidence="2">Alpha/beta fold hydrolase</fullName>
    </submittedName>
</protein>
<dbReference type="PANTHER" id="PTHR46438">
    <property type="entry name" value="ALPHA/BETA-HYDROLASES SUPERFAMILY PROTEIN"/>
    <property type="match status" value="1"/>
</dbReference>
<dbReference type="EMBL" id="JAECZB010000072">
    <property type="protein sequence ID" value="MBH8554414.1"/>
    <property type="molecule type" value="Genomic_DNA"/>
</dbReference>
<accession>A0A8J7HG11</accession>